<dbReference type="GO" id="GO:0000122">
    <property type="term" value="P:negative regulation of transcription by RNA polymerase II"/>
    <property type="evidence" value="ECO:0007669"/>
    <property type="project" value="TreeGrafter"/>
</dbReference>
<feature type="region of interest" description="Disordered" evidence="10">
    <location>
        <begin position="94"/>
        <end position="157"/>
    </location>
</feature>
<dbReference type="Gene3D" id="3.30.50.10">
    <property type="entry name" value="Erythroid Transcription Factor GATA-1, subunit A"/>
    <property type="match status" value="2"/>
</dbReference>
<evidence type="ECO:0000256" key="3">
    <source>
        <dbReference type="ARBA" id="ARBA00022771"/>
    </source>
</evidence>
<dbReference type="OrthoDB" id="515401at2759"/>
<keyword evidence="6" id="KW-0238">DNA-binding</keyword>
<dbReference type="GO" id="GO:0045944">
    <property type="term" value="P:positive regulation of transcription by RNA polymerase II"/>
    <property type="evidence" value="ECO:0007669"/>
    <property type="project" value="TreeGrafter"/>
</dbReference>
<feature type="region of interest" description="Disordered" evidence="10">
    <location>
        <begin position="196"/>
        <end position="224"/>
    </location>
</feature>
<sequence length="259" mass="28550">MCKLWFTVNTLWRRDGTGHYLCNACGLYHTVNGQNRPLIKSAQRRLSSSRRQGAACANCHTTQTTLWRRDNEGQPVCNACGLYYKLHNVNRPLTMKKDGIQTRKRKPKSSNKEKPAKPKSNPNTVQSASSHLVSSMNSNRKVPTLSSANREKSASPVLNEKLSKALSKPLNSDLDVGKSDLSQSSDAAVSVYNSHESQSLMSYRDSPPSSAYSTSANPMVSYPTQSLSQSAPIYNNDFNISSNVEFNTNDLPTSQVTVS</sequence>
<dbReference type="GO" id="GO:0045165">
    <property type="term" value="P:cell fate commitment"/>
    <property type="evidence" value="ECO:0007669"/>
    <property type="project" value="TreeGrafter"/>
</dbReference>
<comment type="subcellular location">
    <subcellularLocation>
        <location evidence="1">Nucleus</location>
    </subcellularLocation>
</comment>
<comment type="caution">
    <text evidence="12">The sequence shown here is derived from an EMBL/GenBank/DDBJ whole genome shotgun (WGS) entry which is preliminary data.</text>
</comment>
<evidence type="ECO:0000256" key="1">
    <source>
        <dbReference type="ARBA" id="ARBA00004123"/>
    </source>
</evidence>
<accession>A0A7J7J231</accession>
<dbReference type="GO" id="GO:0008270">
    <property type="term" value="F:zinc ion binding"/>
    <property type="evidence" value="ECO:0007669"/>
    <property type="project" value="UniProtKB-KW"/>
</dbReference>
<dbReference type="GO" id="GO:0000978">
    <property type="term" value="F:RNA polymerase II cis-regulatory region sequence-specific DNA binding"/>
    <property type="evidence" value="ECO:0007669"/>
    <property type="project" value="TreeGrafter"/>
</dbReference>
<evidence type="ECO:0000256" key="6">
    <source>
        <dbReference type="ARBA" id="ARBA00023125"/>
    </source>
</evidence>
<evidence type="ECO:0000256" key="2">
    <source>
        <dbReference type="ARBA" id="ARBA00022723"/>
    </source>
</evidence>
<keyword evidence="4" id="KW-0862">Zinc</keyword>
<feature type="compositionally biased region" description="Polar residues" evidence="10">
    <location>
        <begin position="120"/>
        <end position="148"/>
    </location>
</feature>
<keyword evidence="8" id="KW-0539">Nucleus</keyword>
<dbReference type="SMART" id="SM00401">
    <property type="entry name" value="ZnF_GATA"/>
    <property type="match status" value="2"/>
</dbReference>
<keyword evidence="2" id="KW-0479">Metal-binding</keyword>
<keyword evidence="3 9" id="KW-0863">Zinc-finger</keyword>
<proteinExistence type="predicted"/>
<dbReference type="GO" id="GO:0005634">
    <property type="term" value="C:nucleus"/>
    <property type="evidence" value="ECO:0007669"/>
    <property type="project" value="UniProtKB-SubCell"/>
</dbReference>
<keyword evidence="7" id="KW-0804">Transcription</keyword>
<gene>
    <name evidence="12" type="ORF">EB796_021969</name>
</gene>
<evidence type="ECO:0000256" key="8">
    <source>
        <dbReference type="ARBA" id="ARBA00023242"/>
    </source>
</evidence>
<dbReference type="GO" id="GO:0000981">
    <property type="term" value="F:DNA-binding transcription factor activity, RNA polymerase II-specific"/>
    <property type="evidence" value="ECO:0007669"/>
    <property type="project" value="TreeGrafter"/>
</dbReference>
<dbReference type="FunFam" id="3.30.50.10:FF:000032">
    <property type="entry name" value="Transcription factor GATA-3"/>
    <property type="match status" value="1"/>
</dbReference>
<dbReference type="PANTHER" id="PTHR10071">
    <property type="entry name" value="TRANSCRIPTION FACTOR GATA FAMILY MEMBER"/>
    <property type="match status" value="1"/>
</dbReference>
<reference evidence="12" key="1">
    <citation type="submission" date="2020-06" db="EMBL/GenBank/DDBJ databases">
        <title>Draft genome of Bugula neritina, a colonial animal packing powerful symbionts and potential medicines.</title>
        <authorList>
            <person name="Rayko M."/>
        </authorList>
    </citation>
    <scope>NUCLEOTIDE SEQUENCE [LARGE SCALE GENOMIC DNA]</scope>
    <source>
        <strain evidence="12">Kwan_BN1</strain>
    </source>
</reference>
<evidence type="ECO:0000256" key="5">
    <source>
        <dbReference type="ARBA" id="ARBA00023015"/>
    </source>
</evidence>
<dbReference type="Pfam" id="PF00320">
    <property type="entry name" value="GATA"/>
    <property type="match status" value="2"/>
</dbReference>
<organism evidence="12 13">
    <name type="scientific">Bugula neritina</name>
    <name type="common">Brown bryozoan</name>
    <name type="synonym">Sertularia neritina</name>
    <dbReference type="NCBI Taxonomy" id="10212"/>
    <lineage>
        <taxon>Eukaryota</taxon>
        <taxon>Metazoa</taxon>
        <taxon>Spiralia</taxon>
        <taxon>Lophotrochozoa</taxon>
        <taxon>Bryozoa</taxon>
        <taxon>Gymnolaemata</taxon>
        <taxon>Cheilostomatida</taxon>
        <taxon>Flustrina</taxon>
        <taxon>Buguloidea</taxon>
        <taxon>Bugulidae</taxon>
        <taxon>Bugula</taxon>
    </lineage>
</organism>
<evidence type="ECO:0000256" key="7">
    <source>
        <dbReference type="ARBA" id="ARBA00023163"/>
    </source>
</evidence>
<evidence type="ECO:0000256" key="4">
    <source>
        <dbReference type="ARBA" id="ARBA00022833"/>
    </source>
</evidence>
<protein>
    <recommendedName>
        <fullName evidence="11">GATA-type domain-containing protein</fullName>
    </recommendedName>
</protein>
<dbReference type="PROSITE" id="PS00344">
    <property type="entry name" value="GATA_ZN_FINGER_1"/>
    <property type="match status" value="1"/>
</dbReference>
<dbReference type="InterPro" id="IPR000679">
    <property type="entry name" value="Znf_GATA"/>
</dbReference>
<evidence type="ECO:0000256" key="9">
    <source>
        <dbReference type="PROSITE-ProRule" id="PRU00094"/>
    </source>
</evidence>
<evidence type="ECO:0000313" key="12">
    <source>
        <dbReference type="EMBL" id="KAF6019741.1"/>
    </source>
</evidence>
<dbReference type="EMBL" id="VXIV02003214">
    <property type="protein sequence ID" value="KAF6019741.1"/>
    <property type="molecule type" value="Genomic_DNA"/>
</dbReference>
<dbReference type="PRINTS" id="PR00619">
    <property type="entry name" value="GATAZNFINGER"/>
</dbReference>
<dbReference type="PANTHER" id="PTHR10071:SF281">
    <property type="entry name" value="BOX A-BINDING FACTOR-RELATED"/>
    <property type="match status" value="1"/>
</dbReference>
<dbReference type="InterPro" id="IPR013088">
    <property type="entry name" value="Znf_NHR/GATA"/>
</dbReference>
<dbReference type="SUPFAM" id="SSF57716">
    <property type="entry name" value="Glucocorticoid receptor-like (DNA-binding domain)"/>
    <property type="match status" value="2"/>
</dbReference>
<dbReference type="AlphaFoldDB" id="A0A7J7J231"/>
<evidence type="ECO:0000313" key="13">
    <source>
        <dbReference type="Proteomes" id="UP000593567"/>
    </source>
</evidence>
<keyword evidence="13" id="KW-1185">Reference proteome</keyword>
<evidence type="ECO:0000259" key="11">
    <source>
        <dbReference type="PROSITE" id="PS50114"/>
    </source>
</evidence>
<feature type="domain" description="GATA-type" evidence="11">
    <location>
        <begin position="50"/>
        <end position="103"/>
    </location>
</feature>
<evidence type="ECO:0000256" key="10">
    <source>
        <dbReference type="SAM" id="MobiDB-lite"/>
    </source>
</evidence>
<dbReference type="Proteomes" id="UP000593567">
    <property type="component" value="Unassembled WGS sequence"/>
</dbReference>
<dbReference type="PROSITE" id="PS50114">
    <property type="entry name" value="GATA_ZN_FINGER_2"/>
    <property type="match status" value="2"/>
</dbReference>
<keyword evidence="5" id="KW-0805">Transcription regulation</keyword>
<dbReference type="CDD" id="cd00202">
    <property type="entry name" value="ZnF_GATA"/>
    <property type="match status" value="2"/>
</dbReference>
<feature type="domain" description="GATA-type" evidence="11">
    <location>
        <begin position="7"/>
        <end position="50"/>
    </location>
</feature>
<name>A0A7J7J231_BUGNE</name>
<dbReference type="InterPro" id="IPR039355">
    <property type="entry name" value="Transcription_factor_GATA"/>
</dbReference>